<dbReference type="AlphaFoldDB" id="A0A1J8QSI3"/>
<evidence type="ECO:0000256" key="1">
    <source>
        <dbReference type="ARBA" id="ARBA00009986"/>
    </source>
</evidence>
<dbReference type="Gene3D" id="3.10.290.30">
    <property type="entry name" value="MM3350-like"/>
    <property type="match status" value="1"/>
</dbReference>
<dbReference type="SUPFAM" id="SSF53720">
    <property type="entry name" value="ALDH-like"/>
    <property type="match status" value="1"/>
</dbReference>
<proteinExistence type="inferred from homology"/>
<dbReference type="Pfam" id="PF00171">
    <property type="entry name" value="Aldedh"/>
    <property type="match status" value="1"/>
</dbReference>
<dbReference type="OrthoDB" id="310895at2759"/>
<protein>
    <submittedName>
        <fullName evidence="7">Uncharacterized protein</fullName>
    </submittedName>
</protein>
<dbReference type="Pfam" id="PF07929">
    <property type="entry name" value="PRiA4_ORF3"/>
    <property type="match status" value="1"/>
</dbReference>
<organism evidence="7 8">
    <name type="scientific">Rhizopogon vesiculosus</name>
    <dbReference type="NCBI Taxonomy" id="180088"/>
    <lineage>
        <taxon>Eukaryota</taxon>
        <taxon>Fungi</taxon>
        <taxon>Dikarya</taxon>
        <taxon>Basidiomycota</taxon>
        <taxon>Agaricomycotina</taxon>
        <taxon>Agaricomycetes</taxon>
        <taxon>Agaricomycetidae</taxon>
        <taxon>Boletales</taxon>
        <taxon>Suillineae</taxon>
        <taxon>Rhizopogonaceae</taxon>
        <taxon>Rhizopogon</taxon>
    </lineage>
</organism>
<evidence type="ECO:0000256" key="4">
    <source>
        <dbReference type="RuleBase" id="RU003345"/>
    </source>
</evidence>
<evidence type="ECO:0000313" key="8">
    <source>
        <dbReference type="Proteomes" id="UP000183567"/>
    </source>
</evidence>
<dbReference type="SUPFAM" id="SSF159941">
    <property type="entry name" value="MM3350-like"/>
    <property type="match status" value="1"/>
</dbReference>
<dbReference type="PROSITE" id="PS00070">
    <property type="entry name" value="ALDEHYDE_DEHYDR_CYS"/>
    <property type="match status" value="1"/>
</dbReference>
<dbReference type="InterPro" id="IPR012912">
    <property type="entry name" value="Plasmid_pRiA4b_Orf3-like"/>
</dbReference>
<dbReference type="FunFam" id="3.40.309.10:FF:000001">
    <property type="entry name" value="Mitochondrial aldehyde dehydrogenase 2"/>
    <property type="match status" value="1"/>
</dbReference>
<dbReference type="PROSITE" id="PS00687">
    <property type="entry name" value="ALDEHYDE_DEHYDR_GLU"/>
    <property type="match status" value="1"/>
</dbReference>
<sequence>MSSTFTYQFDTPVYNGAVTFPTQLFINGEFIDPIHKGTIDVINPTTGKIITQVSVGTREDIEVATQAARTAYKGRWGLRVPGAERSKLLHKLADLIEANTDHLAALEALNVGKTFYAAKMMDIPTAVSILRYYAGWADKIQGKSIQTTPDKIGFTRHEPIGVVGAIVPWNFPLVNVITKLAPALACGNTVVVKPSELTPLSALFFCTLIQEAGFPPGVVNIVSGYGNTAGQAISESMKIDKVAFTGSTATGRKIMEAAARSNLKKISLELGGKSPNVIFDDADLEQAVKWSINGIFMNQGEVCIAGSRIYVQAGIYDDFLQKFTESARHLPLGDPFSPDTFQGPLVSGIQFERVMGYIKSGQTEGATLHLGGKQHGTEGYFIQPTIFTSCKPDMKIVQEEIFGPVAVVIKFTTEEEVIEQANNTAYGLACSVFTKDIDRAMRVVGDVEAGTAWVNFSNYPDIGLPFGGFKQSGIGRDLGEYALENYTNVKAISIHKMPIQTYVFKVDLLDSRDPYISRTFSIPASWTFQKFHAAIQHVFSWQNEHLHIFTFHIPLEGGRNKIISIEDMDMMGRDDEGEGPNYVVFDERTVKLKDVWEESGRYRKDVTTSNGTLGGCFYEYDFGDAWEHEITLLSIGTSDVKEVMVLEVSGCAPLENSHGVLGWEGLKKAFADPYPNRACLEARKWSCLASPLGGAFDPAIAPTPGQLNIPGLFDQRFREIRRTVYDF</sequence>
<comment type="similarity">
    <text evidence="1 4">Belongs to the aldehyde dehydrogenase family.</text>
</comment>
<evidence type="ECO:0000256" key="3">
    <source>
        <dbReference type="PROSITE-ProRule" id="PRU10007"/>
    </source>
</evidence>
<accession>A0A1J8QSI3</accession>
<dbReference type="InterPro" id="IPR016160">
    <property type="entry name" value="Ald_DH_CS_CYS"/>
</dbReference>
<dbReference type="InterPro" id="IPR016161">
    <property type="entry name" value="Ald_DH/histidinol_DH"/>
</dbReference>
<keyword evidence="8" id="KW-1185">Reference proteome</keyword>
<comment type="caution">
    <text evidence="7">The sequence shown here is derived from an EMBL/GenBank/DDBJ whole genome shotgun (WGS) entry which is preliminary data.</text>
</comment>
<dbReference type="InterPro" id="IPR016162">
    <property type="entry name" value="Ald_DH_N"/>
</dbReference>
<dbReference type="Gene3D" id="3.40.309.10">
    <property type="entry name" value="Aldehyde Dehydrogenase, Chain A, domain 2"/>
    <property type="match status" value="1"/>
</dbReference>
<evidence type="ECO:0000313" key="7">
    <source>
        <dbReference type="EMBL" id="OJA16401.1"/>
    </source>
</evidence>
<keyword evidence="2 4" id="KW-0560">Oxidoreductase</keyword>
<evidence type="ECO:0000256" key="2">
    <source>
        <dbReference type="ARBA" id="ARBA00023002"/>
    </source>
</evidence>
<evidence type="ECO:0000259" key="5">
    <source>
        <dbReference type="Pfam" id="PF00171"/>
    </source>
</evidence>
<dbReference type="InterPro" id="IPR024047">
    <property type="entry name" value="MM3350-like_sf"/>
</dbReference>
<dbReference type="PANTHER" id="PTHR11699">
    <property type="entry name" value="ALDEHYDE DEHYDROGENASE-RELATED"/>
    <property type="match status" value="1"/>
</dbReference>
<dbReference type="InterPro" id="IPR029510">
    <property type="entry name" value="Ald_DH_CS_GLU"/>
</dbReference>
<dbReference type="InterPro" id="IPR016163">
    <property type="entry name" value="Ald_DH_C"/>
</dbReference>
<dbReference type="GO" id="GO:0019413">
    <property type="term" value="P:acetate biosynthetic process"/>
    <property type="evidence" value="ECO:0007669"/>
    <property type="project" value="UniProtKB-ARBA"/>
</dbReference>
<evidence type="ECO:0000259" key="6">
    <source>
        <dbReference type="Pfam" id="PF07929"/>
    </source>
</evidence>
<dbReference type="CDD" id="cd07091">
    <property type="entry name" value="ALDH_F1-2_Ald2-like"/>
    <property type="match status" value="1"/>
</dbReference>
<dbReference type="GO" id="GO:0004030">
    <property type="term" value="F:aldehyde dehydrogenase [NAD(P)+] activity"/>
    <property type="evidence" value="ECO:0007669"/>
    <property type="project" value="UniProtKB-ARBA"/>
</dbReference>
<dbReference type="Gene3D" id="3.40.605.10">
    <property type="entry name" value="Aldehyde Dehydrogenase, Chain A, domain 1"/>
    <property type="match status" value="1"/>
</dbReference>
<feature type="domain" description="Plasmid pRiA4b Orf3-like" evidence="6">
    <location>
        <begin position="501"/>
        <end position="686"/>
    </location>
</feature>
<feature type="domain" description="Aldehyde dehydrogenase" evidence="5">
    <location>
        <begin position="37"/>
        <end position="492"/>
    </location>
</feature>
<dbReference type="InterPro" id="IPR015590">
    <property type="entry name" value="Aldehyde_DH_dom"/>
</dbReference>
<dbReference type="Proteomes" id="UP000183567">
    <property type="component" value="Unassembled WGS sequence"/>
</dbReference>
<dbReference type="EMBL" id="LVVM01002576">
    <property type="protein sequence ID" value="OJA16401.1"/>
    <property type="molecule type" value="Genomic_DNA"/>
</dbReference>
<dbReference type="STRING" id="180088.A0A1J8QSI3"/>
<feature type="active site" evidence="3">
    <location>
        <position position="269"/>
    </location>
</feature>
<name>A0A1J8QSI3_9AGAM</name>
<gene>
    <name evidence="7" type="ORF">AZE42_05508</name>
</gene>
<reference evidence="7 8" key="1">
    <citation type="submission" date="2016-03" db="EMBL/GenBank/DDBJ databases">
        <title>Comparative genomics of the ectomycorrhizal sister species Rhizopogon vinicolor and Rhizopogon vesiculosus (Basidiomycota: Boletales) reveals a divergence of the mating type B locus.</title>
        <authorList>
            <person name="Mujic A.B."/>
            <person name="Kuo A."/>
            <person name="Tritt A."/>
            <person name="Lipzen A."/>
            <person name="Chen C."/>
            <person name="Johnson J."/>
            <person name="Sharma A."/>
            <person name="Barry K."/>
            <person name="Grigoriev I.V."/>
            <person name="Spatafora J.W."/>
        </authorList>
    </citation>
    <scope>NUCLEOTIDE SEQUENCE [LARGE SCALE GENOMIC DNA]</scope>
    <source>
        <strain evidence="7 8">AM-OR11-056</strain>
    </source>
</reference>
<dbReference type="FunFam" id="3.40.605.10:FF:000026">
    <property type="entry name" value="Aldehyde dehydrogenase, putative"/>
    <property type="match status" value="1"/>
</dbReference>
<dbReference type="FunFam" id="3.40.605.10:FF:000050">
    <property type="entry name" value="Aldehyde dehydrogenase, mitochondrial"/>
    <property type="match status" value="1"/>
</dbReference>